<evidence type="ECO:0000313" key="2">
    <source>
        <dbReference type="EMBL" id="KAH7362587.1"/>
    </source>
</evidence>
<evidence type="ECO:0000256" key="1">
    <source>
        <dbReference type="SAM" id="MobiDB-lite"/>
    </source>
</evidence>
<keyword evidence="3" id="KW-1185">Reference proteome</keyword>
<accession>A0A8K0TFQ7</accession>
<feature type="compositionally biased region" description="Basic and acidic residues" evidence="1">
    <location>
        <begin position="50"/>
        <end position="63"/>
    </location>
</feature>
<evidence type="ECO:0000313" key="3">
    <source>
        <dbReference type="Proteomes" id="UP000813385"/>
    </source>
</evidence>
<dbReference type="AlphaFoldDB" id="A0A8K0TFQ7"/>
<gene>
    <name evidence="2" type="ORF">B0T11DRAFT_85778</name>
</gene>
<name>A0A8K0TFQ7_9PEZI</name>
<reference evidence="2" key="1">
    <citation type="journal article" date="2021" name="Nat. Commun.">
        <title>Genetic determinants of endophytism in the Arabidopsis root mycobiome.</title>
        <authorList>
            <person name="Mesny F."/>
            <person name="Miyauchi S."/>
            <person name="Thiergart T."/>
            <person name="Pickel B."/>
            <person name="Atanasova L."/>
            <person name="Karlsson M."/>
            <person name="Huettel B."/>
            <person name="Barry K.W."/>
            <person name="Haridas S."/>
            <person name="Chen C."/>
            <person name="Bauer D."/>
            <person name="Andreopoulos W."/>
            <person name="Pangilinan J."/>
            <person name="LaButti K."/>
            <person name="Riley R."/>
            <person name="Lipzen A."/>
            <person name="Clum A."/>
            <person name="Drula E."/>
            <person name="Henrissat B."/>
            <person name="Kohler A."/>
            <person name="Grigoriev I.V."/>
            <person name="Martin F.M."/>
            <person name="Hacquard S."/>
        </authorList>
    </citation>
    <scope>NUCLEOTIDE SEQUENCE</scope>
    <source>
        <strain evidence="2">MPI-CAGE-AT-0016</strain>
    </source>
</reference>
<proteinExistence type="predicted"/>
<dbReference type="EMBL" id="JAGPXD010000003">
    <property type="protein sequence ID" value="KAH7362587.1"/>
    <property type="molecule type" value="Genomic_DNA"/>
</dbReference>
<protein>
    <submittedName>
        <fullName evidence="2">Uncharacterized protein</fullName>
    </submittedName>
</protein>
<dbReference type="Proteomes" id="UP000813385">
    <property type="component" value="Unassembled WGS sequence"/>
</dbReference>
<feature type="region of interest" description="Disordered" evidence="1">
    <location>
        <begin position="36"/>
        <end position="67"/>
    </location>
</feature>
<organism evidence="2 3">
    <name type="scientific">Plectosphaerella cucumerina</name>
    <dbReference type="NCBI Taxonomy" id="40658"/>
    <lineage>
        <taxon>Eukaryota</taxon>
        <taxon>Fungi</taxon>
        <taxon>Dikarya</taxon>
        <taxon>Ascomycota</taxon>
        <taxon>Pezizomycotina</taxon>
        <taxon>Sordariomycetes</taxon>
        <taxon>Hypocreomycetidae</taxon>
        <taxon>Glomerellales</taxon>
        <taxon>Plectosphaerellaceae</taxon>
        <taxon>Plectosphaerella</taxon>
    </lineage>
</organism>
<sequence>MYRFSAWKSDFADERIPSSALPTPDDELTDQYQAAGVDRPNPSILSRLKGGLEDPSVPRRPPDLLHGQYSRHVRDFPPAPYPRAANQRHQQFSPVDAQLAQSTSLYYTWRPTTGHAPTRANVPQHAAEPQQHGDQRILASLRNALSKNAASREHCQAIPQKRRLEDVYHDEPQGVPGHYGMQTRNERFQGNSRIMPAPQPSVASPAVTRQAPRQLPPLETELLEAIQDHYCEEGGQLSAKVTSQLSSHHGELCQRLKQVASVDDKFLQRLNTCNALLDRPLSETITFRSDGKDSPVKLGAEIEKMRQKTAELEEFFERKGKEWDSAKAAEDAAWERILQALKSQASPEDTDGGVLDFMAKVDEEEKRALEVMDQITQKFKEETERVKEEMGNCMFYDAE</sequence>
<dbReference type="OrthoDB" id="10438578at2759"/>
<comment type="caution">
    <text evidence="2">The sequence shown here is derived from an EMBL/GenBank/DDBJ whole genome shotgun (WGS) entry which is preliminary data.</text>
</comment>